<dbReference type="Proteomes" id="UP000003374">
    <property type="component" value="Unassembled WGS sequence"/>
</dbReference>
<feature type="active site" evidence="20">
    <location>
        <position position="286"/>
    </location>
</feature>
<dbReference type="Pfam" id="PF02873">
    <property type="entry name" value="MurB_C"/>
    <property type="match status" value="1"/>
</dbReference>
<protein>
    <recommendedName>
        <fullName evidence="7 20">UDP-N-acetylenolpyruvoylglucosamine reductase</fullName>
        <ecNumber evidence="6 20">1.3.1.98</ecNumber>
    </recommendedName>
    <alternativeName>
        <fullName evidence="18 20">UDP-N-acetylmuramate dehydrogenase</fullName>
    </alternativeName>
</protein>
<dbReference type="NCBIfam" id="TIGR00179">
    <property type="entry name" value="murB"/>
    <property type="match status" value="1"/>
</dbReference>
<evidence type="ECO:0000259" key="21">
    <source>
        <dbReference type="PROSITE" id="PS51387"/>
    </source>
</evidence>
<evidence type="ECO:0000256" key="6">
    <source>
        <dbReference type="ARBA" id="ARBA00012518"/>
    </source>
</evidence>
<dbReference type="EMBL" id="AAOF01000005">
    <property type="protein sequence ID" value="EAR21834.1"/>
    <property type="molecule type" value="Genomic_DNA"/>
</dbReference>
<comment type="catalytic activity">
    <reaction evidence="19 20">
        <text>UDP-N-acetyl-alpha-D-muramate + NADP(+) = UDP-N-acetyl-3-O-(1-carboxyvinyl)-alpha-D-glucosamine + NADPH + H(+)</text>
        <dbReference type="Rhea" id="RHEA:12248"/>
        <dbReference type="ChEBI" id="CHEBI:15378"/>
        <dbReference type="ChEBI" id="CHEBI:57783"/>
        <dbReference type="ChEBI" id="CHEBI:58349"/>
        <dbReference type="ChEBI" id="CHEBI:68483"/>
        <dbReference type="ChEBI" id="CHEBI:70757"/>
        <dbReference type="EC" id="1.3.1.98"/>
    </reaction>
</comment>
<keyword evidence="16 20" id="KW-0131">Cell cycle</keyword>
<feature type="active site" description="Proton donor" evidence="20">
    <location>
        <position position="216"/>
    </location>
</feature>
<gene>
    <name evidence="20 22" type="primary">murB</name>
    <name evidence="22" type="ORF">NB231_05586</name>
</gene>
<evidence type="ECO:0000256" key="14">
    <source>
        <dbReference type="ARBA" id="ARBA00022984"/>
    </source>
</evidence>
<keyword evidence="10 20" id="KW-0285">Flavoprotein</keyword>
<keyword evidence="17 20" id="KW-0961">Cell wall biogenesis/degradation</keyword>
<comment type="subcellular location">
    <subcellularLocation>
        <location evidence="3 20">Cytoplasm</location>
    </subcellularLocation>
</comment>
<comment type="caution">
    <text evidence="22">The sequence shown here is derived from an EMBL/GenBank/DDBJ whole genome shotgun (WGS) entry which is preliminary data.</text>
</comment>
<keyword evidence="23" id="KW-1185">Reference proteome</keyword>
<dbReference type="GO" id="GO:0008762">
    <property type="term" value="F:UDP-N-acetylmuramate dehydrogenase activity"/>
    <property type="evidence" value="ECO:0007669"/>
    <property type="project" value="UniProtKB-UniRule"/>
</dbReference>
<keyword evidence="13 20" id="KW-0133">Cell shape</keyword>
<feature type="domain" description="FAD-binding PCMH-type" evidence="21">
    <location>
        <begin position="22"/>
        <end position="186"/>
    </location>
</feature>
<dbReference type="HAMAP" id="MF_00037">
    <property type="entry name" value="MurB"/>
    <property type="match status" value="1"/>
</dbReference>
<keyword evidence="15 20" id="KW-0560">Oxidoreductase</keyword>
<sequence>MTLWRGTLRENEPMRRHTSWRAGGYAKRFFEPADVEDLVAFVRQLPATEPVVWLGLGSNLLVRDGGVRGTVIQTRTALTALEQLPGGCVRIGAGVACAKVARACVRWGLAGAEFLIGIPGTVGGALAMNAGAWGAETWSRVVALETLDRDGVRHRRSPGEYRVGYRTVSAPGPEVFLGATLRFEPGGDPQALHARVRALLARRGATQPLGRPSCGSVFRNPPGDFAARLIEQAGLKGRGFGEACVSTKHANFILNHGAATAADIERLIGYVRGRIRDLYGVELQTEVCIVGEAPSHAGG</sequence>
<keyword evidence="14 20" id="KW-0573">Peptidoglycan synthesis</keyword>
<dbReference type="eggNOG" id="COG0812">
    <property type="taxonomic scope" value="Bacteria"/>
</dbReference>
<dbReference type="GO" id="GO:0005829">
    <property type="term" value="C:cytosol"/>
    <property type="evidence" value="ECO:0007669"/>
    <property type="project" value="TreeGrafter"/>
</dbReference>
<dbReference type="GO" id="GO:0008360">
    <property type="term" value="P:regulation of cell shape"/>
    <property type="evidence" value="ECO:0007669"/>
    <property type="project" value="UniProtKB-KW"/>
</dbReference>
<evidence type="ECO:0000313" key="22">
    <source>
        <dbReference type="EMBL" id="EAR21834.1"/>
    </source>
</evidence>
<dbReference type="InterPro" id="IPR036635">
    <property type="entry name" value="MurB_C_sf"/>
</dbReference>
<evidence type="ECO:0000256" key="12">
    <source>
        <dbReference type="ARBA" id="ARBA00022857"/>
    </source>
</evidence>
<dbReference type="PROSITE" id="PS51387">
    <property type="entry name" value="FAD_PCMH"/>
    <property type="match status" value="1"/>
</dbReference>
<feature type="active site" evidence="20">
    <location>
        <position position="166"/>
    </location>
</feature>
<dbReference type="GO" id="GO:0071949">
    <property type="term" value="F:FAD binding"/>
    <property type="evidence" value="ECO:0007669"/>
    <property type="project" value="InterPro"/>
</dbReference>
<dbReference type="SUPFAM" id="SSF56176">
    <property type="entry name" value="FAD-binding/transporter-associated domain-like"/>
    <property type="match status" value="1"/>
</dbReference>
<dbReference type="SUPFAM" id="SSF56194">
    <property type="entry name" value="Uridine diphospho-N-Acetylenolpyruvylglucosamine reductase, MurB, C-terminal domain"/>
    <property type="match status" value="1"/>
</dbReference>
<keyword evidence="11 20" id="KW-0274">FAD</keyword>
<evidence type="ECO:0000256" key="17">
    <source>
        <dbReference type="ARBA" id="ARBA00023316"/>
    </source>
</evidence>
<dbReference type="Gene3D" id="3.30.43.10">
    <property type="entry name" value="Uridine Diphospho-n-acetylenolpyruvylglucosamine Reductase, domain 2"/>
    <property type="match status" value="1"/>
</dbReference>
<evidence type="ECO:0000256" key="18">
    <source>
        <dbReference type="ARBA" id="ARBA00031026"/>
    </source>
</evidence>
<dbReference type="InterPro" id="IPR036318">
    <property type="entry name" value="FAD-bd_PCMH-like_sf"/>
</dbReference>
<evidence type="ECO:0000256" key="11">
    <source>
        <dbReference type="ARBA" id="ARBA00022827"/>
    </source>
</evidence>
<evidence type="ECO:0000256" key="15">
    <source>
        <dbReference type="ARBA" id="ARBA00023002"/>
    </source>
</evidence>
<dbReference type="UniPathway" id="UPA00219"/>
<evidence type="ECO:0000313" key="23">
    <source>
        <dbReference type="Proteomes" id="UP000003374"/>
    </source>
</evidence>
<evidence type="ECO:0000256" key="20">
    <source>
        <dbReference type="HAMAP-Rule" id="MF_00037"/>
    </source>
</evidence>
<dbReference type="InterPro" id="IPR016169">
    <property type="entry name" value="FAD-bd_PCMH_sub2"/>
</dbReference>
<reference evidence="22 23" key="1">
    <citation type="submission" date="2006-02" db="EMBL/GenBank/DDBJ databases">
        <authorList>
            <person name="Waterbury J."/>
            <person name="Ferriera S."/>
            <person name="Johnson J."/>
            <person name="Kravitz S."/>
            <person name="Halpern A."/>
            <person name="Remington K."/>
            <person name="Beeson K."/>
            <person name="Tran B."/>
            <person name="Rogers Y.-H."/>
            <person name="Friedman R."/>
            <person name="Venter J.C."/>
        </authorList>
    </citation>
    <scope>NUCLEOTIDE SEQUENCE [LARGE SCALE GENOMIC DNA]</scope>
    <source>
        <strain evidence="22 23">Nb-231</strain>
    </source>
</reference>
<dbReference type="Pfam" id="PF01565">
    <property type="entry name" value="FAD_binding_4"/>
    <property type="match status" value="1"/>
</dbReference>
<comment type="pathway">
    <text evidence="4 20">Cell wall biogenesis; peptidoglycan biosynthesis.</text>
</comment>
<dbReference type="GO" id="GO:0051301">
    <property type="term" value="P:cell division"/>
    <property type="evidence" value="ECO:0007669"/>
    <property type="project" value="UniProtKB-KW"/>
</dbReference>
<dbReference type="PANTHER" id="PTHR21071">
    <property type="entry name" value="UDP-N-ACETYLENOLPYRUVOYLGLUCOSAMINE REDUCTASE"/>
    <property type="match status" value="1"/>
</dbReference>
<dbReference type="STRING" id="314278.NB231_05586"/>
<keyword evidence="12 20" id="KW-0521">NADP</keyword>
<evidence type="ECO:0000256" key="10">
    <source>
        <dbReference type="ARBA" id="ARBA00022630"/>
    </source>
</evidence>
<comment type="function">
    <text evidence="2 20">Cell wall formation.</text>
</comment>
<dbReference type="InterPro" id="IPR016166">
    <property type="entry name" value="FAD-bd_PCMH"/>
</dbReference>
<dbReference type="RefSeq" id="WP_005000407.1">
    <property type="nucleotide sequence ID" value="NZ_CH672427.1"/>
</dbReference>
<dbReference type="InterPro" id="IPR006094">
    <property type="entry name" value="Oxid_FAD_bind_N"/>
</dbReference>
<keyword evidence="9 20" id="KW-0132">Cell division</keyword>
<dbReference type="NCBIfam" id="NF010480">
    <property type="entry name" value="PRK13905.1"/>
    <property type="match status" value="1"/>
</dbReference>
<dbReference type="OrthoDB" id="9804753at2"/>
<dbReference type="PANTHER" id="PTHR21071:SF4">
    <property type="entry name" value="UDP-N-ACETYLENOLPYRUVOYLGLUCOSAMINE REDUCTASE"/>
    <property type="match status" value="1"/>
</dbReference>
<organism evidence="22 23">
    <name type="scientific">Nitrococcus mobilis Nb-231</name>
    <dbReference type="NCBI Taxonomy" id="314278"/>
    <lineage>
        <taxon>Bacteria</taxon>
        <taxon>Pseudomonadati</taxon>
        <taxon>Pseudomonadota</taxon>
        <taxon>Gammaproteobacteria</taxon>
        <taxon>Chromatiales</taxon>
        <taxon>Ectothiorhodospiraceae</taxon>
        <taxon>Nitrococcus</taxon>
    </lineage>
</organism>
<dbReference type="Gene3D" id="3.90.78.10">
    <property type="entry name" value="UDP-N-acetylenolpyruvoylglucosamine reductase, C-terminal domain"/>
    <property type="match status" value="1"/>
</dbReference>
<evidence type="ECO:0000256" key="4">
    <source>
        <dbReference type="ARBA" id="ARBA00004752"/>
    </source>
</evidence>
<evidence type="ECO:0000256" key="2">
    <source>
        <dbReference type="ARBA" id="ARBA00003921"/>
    </source>
</evidence>
<dbReference type="GO" id="GO:0009252">
    <property type="term" value="P:peptidoglycan biosynthetic process"/>
    <property type="evidence" value="ECO:0007669"/>
    <property type="project" value="UniProtKB-UniRule"/>
</dbReference>
<name>A4BQI4_9GAMM</name>
<dbReference type="AlphaFoldDB" id="A4BQI4"/>
<dbReference type="InterPro" id="IPR011601">
    <property type="entry name" value="MurB_C"/>
</dbReference>
<evidence type="ECO:0000256" key="8">
    <source>
        <dbReference type="ARBA" id="ARBA00022490"/>
    </source>
</evidence>
<evidence type="ECO:0000256" key="13">
    <source>
        <dbReference type="ARBA" id="ARBA00022960"/>
    </source>
</evidence>
<accession>A4BQI4</accession>
<dbReference type="EC" id="1.3.1.98" evidence="6 20"/>
<comment type="cofactor">
    <cofactor evidence="1 20">
        <name>FAD</name>
        <dbReference type="ChEBI" id="CHEBI:57692"/>
    </cofactor>
</comment>
<evidence type="ECO:0000256" key="9">
    <source>
        <dbReference type="ARBA" id="ARBA00022618"/>
    </source>
</evidence>
<evidence type="ECO:0000256" key="19">
    <source>
        <dbReference type="ARBA" id="ARBA00048914"/>
    </source>
</evidence>
<evidence type="ECO:0000256" key="16">
    <source>
        <dbReference type="ARBA" id="ARBA00023306"/>
    </source>
</evidence>
<dbReference type="Gene3D" id="3.30.465.10">
    <property type="match status" value="1"/>
</dbReference>
<proteinExistence type="inferred from homology"/>
<dbReference type="GO" id="GO:0071555">
    <property type="term" value="P:cell wall organization"/>
    <property type="evidence" value="ECO:0007669"/>
    <property type="project" value="UniProtKB-KW"/>
</dbReference>
<evidence type="ECO:0000256" key="3">
    <source>
        <dbReference type="ARBA" id="ARBA00004496"/>
    </source>
</evidence>
<dbReference type="HOGENOM" id="CLU_035304_1_1_6"/>
<dbReference type="InterPro" id="IPR016167">
    <property type="entry name" value="FAD-bd_PCMH_sub1"/>
</dbReference>
<evidence type="ECO:0000256" key="5">
    <source>
        <dbReference type="ARBA" id="ARBA00010485"/>
    </source>
</evidence>
<dbReference type="InterPro" id="IPR003170">
    <property type="entry name" value="MurB"/>
</dbReference>
<comment type="similarity">
    <text evidence="5 20">Belongs to the MurB family.</text>
</comment>
<evidence type="ECO:0000256" key="7">
    <source>
        <dbReference type="ARBA" id="ARBA00015188"/>
    </source>
</evidence>
<keyword evidence="8 20" id="KW-0963">Cytoplasm</keyword>
<evidence type="ECO:0000256" key="1">
    <source>
        <dbReference type="ARBA" id="ARBA00001974"/>
    </source>
</evidence>